<evidence type="ECO:0000256" key="2">
    <source>
        <dbReference type="ARBA" id="ARBA00022691"/>
    </source>
</evidence>
<dbReference type="SFLD" id="SFLDF00303">
    <property type="entry name" value="hopanoid_C2-methyltransferase"/>
    <property type="match status" value="1"/>
</dbReference>
<dbReference type="InterPro" id="IPR007197">
    <property type="entry name" value="rSAM"/>
</dbReference>
<organism evidence="7 8">
    <name type="scientific">Tangfeifania diversioriginum</name>
    <dbReference type="NCBI Taxonomy" id="1168035"/>
    <lineage>
        <taxon>Bacteria</taxon>
        <taxon>Pseudomonadati</taxon>
        <taxon>Bacteroidota</taxon>
        <taxon>Bacteroidia</taxon>
        <taxon>Marinilabiliales</taxon>
        <taxon>Prolixibacteraceae</taxon>
        <taxon>Tangfeifania</taxon>
    </lineage>
</organism>
<evidence type="ECO:0000256" key="1">
    <source>
        <dbReference type="ARBA" id="ARBA00001966"/>
    </source>
</evidence>
<dbReference type="PROSITE" id="PS51918">
    <property type="entry name" value="RADICAL_SAM"/>
    <property type="match status" value="1"/>
</dbReference>
<evidence type="ECO:0000256" key="3">
    <source>
        <dbReference type="ARBA" id="ARBA00022723"/>
    </source>
</evidence>
<dbReference type="PANTHER" id="PTHR43409:SF3">
    <property type="entry name" value="HYPOTHETICAL METHYLTRANSFERASE"/>
    <property type="match status" value="1"/>
</dbReference>
<evidence type="ECO:0000256" key="5">
    <source>
        <dbReference type="ARBA" id="ARBA00023014"/>
    </source>
</evidence>
<dbReference type="Gene3D" id="3.40.50.280">
    <property type="entry name" value="Cobalamin-binding domain"/>
    <property type="match status" value="1"/>
</dbReference>
<dbReference type="RefSeq" id="WP_073168873.1">
    <property type="nucleotide sequence ID" value="NZ_FQZE01000013.1"/>
</dbReference>
<evidence type="ECO:0000313" key="8">
    <source>
        <dbReference type="Proteomes" id="UP000184050"/>
    </source>
</evidence>
<accession>A0A1M6HAS7</accession>
<reference evidence="7 8" key="1">
    <citation type="submission" date="2016-11" db="EMBL/GenBank/DDBJ databases">
        <authorList>
            <person name="Jaros S."/>
            <person name="Januszkiewicz K."/>
            <person name="Wedrychowicz H."/>
        </authorList>
    </citation>
    <scope>NUCLEOTIDE SEQUENCE [LARGE SCALE GENOMIC DNA]</scope>
    <source>
        <strain evidence="7 8">DSM 27063</strain>
    </source>
</reference>
<dbReference type="InterPro" id="IPR034466">
    <property type="entry name" value="Methyltransferase_Class_B"/>
</dbReference>
<dbReference type="SUPFAM" id="SSF102114">
    <property type="entry name" value="Radical SAM enzymes"/>
    <property type="match status" value="1"/>
</dbReference>
<sequence>MKILMIYPEYPDTFWSFKHALKFVSKKAAHPPLGLLTIAPMLPESWPKKLIDLNVEKLREKDILWADAIYIGAMSAQYKSTVEVIQLCKSFNKTIVAGGPLFTEDFEKFAEVDHLVLNEAEITLPRLLRDLENGHPKKIYQTDEFADIRQSPAPDYSLINLKQYSSKSIQFTRGCPFNCEFCDITALLGHKLRMKTTQQILTELQSLYDLGARDAIFFVDDNFIGNKNVLKKKLLPPLIEWMEAHGNPFSFSTEASINLADDPELMKLMTRAGFSSVFVGIETPQDSSLMECQKAQNRNRNLIDSVKSIQNNGMEVQGGFIVGFDSDTPNIFKQQIEFIQQSGIISAMVGLLNAPTKSRLYQRLYKEGRILNKMSGDNTDATMNFIPKMNKEVLANGYRDVIRGIYAGKPFYQRIRTFLNDFNPQVKVRTKLTSNKILAMVKSVFIIGIFDTDRKYYWQLFFWSLFNRPKVFPLAITYSIYGYHYRRVFKKMNFF</sequence>
<dbReference type="SFLD" id="SFLDG01123">
    <property type="entry name" value="methyltransferase_(Class_B)"/>
    <property type="match status" value="1"/>
</dbReference>
<keyword evidence="5" id="KW-0411">Iron-sulfur</keyword>
<proteinExistence type="predicted"/>
<dbReference type="GO" id="GO:0051539">
    <property type="term" value="F:4 iron, 4 sulfur cluster binding"/>
    <property type="evidence" value="ECO:0007669"/>
    <property type="project" value="UniProtKB-KW"/>
</dbReference>
<dbReference type="GO" id="GO:0005829">
    <property type="term" value="C:cytosol"/>
    <property type="evidence" value="ECO:0007669"/>
    <property type="project" value="TreeGrafter"/>
</dbReference>
<dbReference type="Pfam" id="PF04055">
    <property type="entry name" value="Radical_SAM"/>
    <property type="match status" value="1"/>
</dbReference>
<keyword evidence="4" id="KW-0408">Iron</keyword>
<dbReference type="InterPro" id="IPR051198">
    <property type="entry name" value="BchE-like"/>
</dbReference>
<dbReference type="Proteomes" id="UP000184050">
    <property type="component" value="Unassembled WGS sequence"/>
</dbReference>
<dbReference type="SMART" id="SM00729">
    <property type="entry name" value="Elp3"/>
    <property type="match status" value="1"/>
</dbReference>
<dbReference type="STRING" id="1168035.SAMN05444280_11311"/>
<keyword evidence="2" id="KW-0949">S-adenosyl-L-methionine</keyword>
<dbReference type="SFLD" id="SFLDG01082">
    <property type="entry name" value="B12-binding_domain_containing"/>
    <property type="match status" value="1"/>
</dbReference>
<dbReference type="InterPro" id="IPR025274">
    <property type="entry name" value="DUF4070"/>
</dbReference>
<dbReference type="GO" id="GO:0003824">
    <property type="term" value="F:catalytic activity"/>
    <property type="evidence" value="ECO:0007669"/>
    <property type="project" value="InterPro"/>
</dbReference>
<dbReference type="GO" id="GO:0046872">
    <property type="term" value="F:metal ion binding"/>
    <property type="evidence" value="ECO:0007669"/>
    <property type="project" value="UniProtKB-KW"/>
</dbReference>
<dbReference type="InterPro" id="IPR006638">
    <property type="entry name" value="Elp3/MiaA/NifB-like_rSAM"/>
</dbReference>
<dbReference type="PANTHER" id="PTHR43409">
    <property type="entry name" value="ANAEROBIC MAGNESIUM-PROTOPORPHYRIN IX MONOMETHYL ESTER CYCLASE-RELATED"/>
    <property type="match status" value="1"/>
</dbReference>
<dbReference type="InterPro" id="IPR058240">
    <property type="entry name" value="rSAM_sf"/>
</dbReference>
<evidence type="ECO:0000256" key="4">
    <source>
        <dbReference type="ARBA" id="ARBA00023004"/>
    </source>
</evidence>
<dbReference type="OrthoDB" id="9801424at2"/>
<keyword evidence="8" id="KW-1185">Reference proteome</keyword>
<protein>
    <submittedName>
        <fullName evidence="7">Radical SAM superfamily enzyme YgiQ, UPF0313 family</fullName>
    </submittedName>
</protein>
<dbReference type="SFLD" id="SFLDS00029">
    <property type="entry name" value="Radical_SAM"/>
    <property type="match status" value="1"/>
</dbReference>
<dbReference type="Gene3D" id="3.80.30.20">
    <property type="entry name" value="tm_1862 like domain"/>
    <property type="match status" value="1"/>
</dbReference>
<dbReference type="InterPro" id="IPR023404">
    <property type="entry name" value="rSAM_horseshoe"/>
</dbReference>
<comment type="cofactor">
    <cofactor evidence="1">
        <name>[4Fe-4S] cluster</name>
        <dbReference type="ChEBI" id="CHEBI:49883"/>
    </cofactor>
</comment>
<dbReference type="Pfam" id="PF13282">
    <property type="entry name" value="DUF4070"/>
    <property type="match status" value="1"/>
</dbReference>
<feature type="domain" description="Radical SAM core" evidence="6">
    <location>
        <begin position="161"/>
        <end position="392"/>
    </location>
</feature>
<evidence type="ECO:0000313" key="7">
    <source>
        <dbReference type="EMBL" id="SHJ19194.1"/>
    </source>
</evidence>
<dbReference type="InterPro" id="IPR034530">
    <property type="entry name" value="HpnP-like"/>
</dbReference>
<gene>
    <name evidence="7" type="ORF">SAMN05444280_11311</name>
</gene>
<keyword evidence="3" id="KW-0479">Metal-binding</keyword>
<dbReference type="AlphaFoldDB" id="A0A1M6HAS7"/>
<name>A0A1M6HAS7_9BACT</name>
<dbReference type="EMBL" id="FQZE01000013">
    <property type="protein sequence ID" value="SHJ19194.1"/>
    <property type="molecule type" value="Genomic_DNA"/>
</dbReference>
<evidence type="ECO:0000259" key="6">
    <source>
        <dbReference type="PROSITE" id="PS51918"/>
    </source>
</evidence>